<proteinExistence type="predicted"/>
<evidence type="ECO:0000313" key="2">
    <source>
        <dbReference type="EMBL" id="OCF34890.1"/>
    </source>
</evidence>
<feature type="region of interest" description="Disordered" evidence="1">
    <location>
        <begin position="1"/>
        <end position="112"/>
    </location>
</feature>
<sequence>MPFSVYGLPQPQEAEASVSTTNASSTSAPAMTSASSSGSTSAPASATESTSVSVSSSSSSSASASASASASSSAASNSSGGVSGSASASGTGSESASSSSSSANAQQTDTQSSNITAIASQQYEAVNTTKTQGKVAGDDFKPKCEDIYAAPEEDWLFAPLCGMINVDPQWVKWHIWSTVKDFQLKNEAADLVFNVFDSAGKNATAGPVKFKDVASKGGNRNPDKAWFGSGFRQSILNIPNAEMVRKTSDGDTTSTDQPQAKFNLERNEDWAGWYGLAYLTGIKPARDDPESISNAMWGLWLEQSARTPVVVKSSSWATSVVADRHYTVYKADSDADTVTLWSPSTEENDQFLNVTYADLKAESQWIFHLDWATWEDPYKNSTQ</sequence>
<gene>
    <name evidence="2" type="ORF">I316_03437</name>
</gene>
<dbReference type="Proteomes" id="UP000092666">
    <property type="component" value="Unassembled WGS sequence"/>
</dbReference>
<dbReference type="STRING" id="1296120.A0A1B9GV24"/>
<dbReference type="AlphaFoldDB" id="A0A1B9GV24"/>
<name>A0A1B9GV24_9TREE</name>
<reference evidence="3" key="2">
    <citation type="submission" date="2013-12" db="EMBL/GenBank/DDBJ databases">
        <title>Evolution of pathogenesis and genome organization in the Tremellales.</title>
        <authorList>
            <person name="Cuomo C."/>
            <person name="Litvintseva A."/>
            <person name="Heitman J."/>
            <person name="Chen Y."/>
            <person name="Sun S."/>
            <person name="Springer D."/>
            <person name="Dromer F."/>
            <person name="Young S."/>
            <person name="Zeng Q."/>
            <person name="Chapman S."/>
            <person name="Gujja S."/>
            <person name="Saif S."/>
            <person name="Birren B."/>
        </authorList>
    </citation>
    <scope>NUCLEOTIDE SEQUENCE [LARGE SCALE GENOMIC DNA]</scope>
    <source>
        <strain evidence="3">BCC8398</strain>
    </source>
</reference>
<evidence type="ECO:0008006" key="4">
    <source>
        <dbReference type="Google" id="ProtNLM"/>
    </source>
</evidence>
<feature type="compositionally biased region" description="Low complexity" evidence="1">
    <location>
        <begin position="14"/>
        <end position="105"/>
    </location>
</feature>
<evidence type="ECO:0000256" key="1">
    <source>
        <dbReference type="SAM" id="MobiDB-lite"/>
    </source>
</evidence>
<dbReference type="EMBL" id="KV700123">
    <property type="protein sequence ID" value="OCF34890.1"/>
    <property type="molecule type" value="Genomic_DNA"/>
</dbReference>
<accession>A0A1B9GV24</accession>
<reference evidence="2 3" key="1">
    <citation type="submission" date="2013-07" db="EMBL/GenBank/DDBJ databases">
        <title>The Genome Sequence of Cryptococcus heveanensis BCC8398.</title>
        <authorList>
            <consortium name="The Broad Institute Genome Sequencing Platform"/>
            <person name="Cuomo C."/>
            <person name="Litvintseva A."/>
            <person name="Chen Y."/>
            <person name="Heitman J."/>
            <person name="Sun S."/>
            <person name="Springer D."/>
            <person name="Dromer F."/>
            <person name="Young S.K."/>
            <person name="Zeng Q."/>
            <person name="Gargeya S."/>
            <person name="Fitzgerald M."/>
            <person name="Abouelleil A."/>
            <person name="Alvarado L."/>
            <person name="Berlin A.M."/>
            <person name="Chapman S.B."/>
            <person name="Dewar J."/>
            <person name="Goldberg J."/>
            <person name="Griggs A."/>
            <person name="Gujja S."/>
            <person name="Hansen M."/>
            <person name="Howarth C."/>
            <person name="Imamovic A."/>
            <person name="Larimer J."/>
            <person name="McCowan C."/>
            <person name="Murphy C."/>
            <person name="Pearson M."/>
            <person name="Priest M."/>
            <person name="Roberts A."/>
            <person name="Saif S."/>
            <person name="Shea T."/>
            <person name="Sykes S."/>
            <person name="Wortman J."/>
            <person name="Nusbaum C."/>
            <person name="Birren B."/>
        </authorList>
    </citation>
    <scope>NUCLEOTIDE SEQUENCE [LARGE SCALE GENOMIC DNA]</scope>
    <source>
        <strain evidence="2 3">BCC8398</strain>
    </source>
</reference>
<keyword evidence="3" id="KW-1185">Reference proteome</keyword>
<evidence type="ECO:0000313" key="3">
    <source>
        <dbReference type="Proteomes" id="UP000092666"/>
    </source>
</evidence>
<organism evidence="2 3">
    <name type="scientific">Kwoniella heveanensis BCC8398</name>
    <dbReference type="NCBI Taxonomy" id="1296120"/>
    <lineage>
        <taxon>Eukaryota</taxon>
        <taxon>Fungi</taxon>
        <taxon>Dikarya</taxon>
        <taxon>Basidiomycota</taxon>
        <taxon>Agaricomycotina</taxon>
        <taxon>Tremellomycetes</taxon>
        <taxon>Tremellales</taxon>
        <taxon>Cryptococcaceae</taxon>
        <taxon>Kwoniella</taxon>
    </lineage>
</organism>
<protein>
    <recommendedName>
        <fullName evidence="4">Calpain catalytic domain-containing protein</fullName>
    </recommendedName>
</protein>